<dbReference type="EMBL" id="JAHWGI010000441">
    <property type="protein sequence ID" value="KAK3915595.1"/>
    <property type="molecule type" value="Genomic_DNA"/>
</dbReference>
<keyword evidence="2" id="KW-1185">Reference proteome</keyword>
<evidence type="ECO:0000313" key="2">
    <source>
        <dbReference type="Proteomes" id="UP001219518"/>
    </source>
</evidence>
<reference evidence="1" key="2">
    <citation type="journal article" date="2023" name="BMC Genomics">
        <title>Pest status, molecular evolution, and epigenetic factors derived from the genome assembly of Frankliniella fusca, a thysanopteran phytovirus vector.</title>
        <authorList>
            <person name="Catto M.A."/>
            <person name="Labadie P.E."/>
            <person name="Jacobson A.L."/>
            <person name="Kennedy G.G."/>
            <person name="Srinivasan R."/>
            <person name="Hunt B.G."/>
        </authorList>
    </citation>
    <scope>NUCLEOTIDE SEQUENCE</scope>
    <source>
        <strain evidence="1">PL_HMW_Pooled</strain>
    </source>
</reference>
<accession>A0AAE1H671</accession>
<proteinExistence type="predicted"/>
<reference evidence="1" key="1">
    <citation type="submission" date="2021-07" db="EMBL/GenBank/DDBJ databases">
        <authorList>
            <person name="Catto M.A."/>
            <person name="Jacobson A."/>
            <person name="Kennedy G."/>
            <person name="Labadie P."/>
            <person name="Hunt B.G."/>
            <person name="Srinivasan R."/>
        </authorList>
    </citation>
    <scope>NUCLEOTIDE SEQUENCE</scope>
    <source>
        <strain evidence="1">PL_HMW_Pooled</strain>
        <tissue evidence="1">Head</tissue>
    </source>
</reference>
<comment type="caution">
    <text evidence="1">The sequence shown here is derived from an EMBL/GenBank/DDBJ whole genome shotgun (WGS) entry which is preliminary data.</text>
</comment>
<dbReference type="AlphaFoldDB" id="A0AAE1H671"/>
<evidence type="ECO:0000313" key="1">
    <source>
        <dbReference type="EMBL" id="KAK3915595.1"/>
    </source>
</evidence>
<organism evidence="1 2">
    <name type="scientific">Frankliniella fusca</name>
    <dbReference type="NCBI Taxonomy" id="407009"/>
    <lineage>
        <taxon>Eukaryota</taxon>
        <taxon>Metazoa</taxon>
        <taxon>Ecdysozoa</taxon>
        <taxon>Arthropoda</taxon>
        <taxon>Hexapoda</taxon>
        <taxon>Insecta</taxon>
        <taxon>Pterygota</taxon>
        <taxon>Neoptera</taxon>
        <taxon>Paraneoptera</taxon>
        <taxon>Thysanoptera</taxon>
        <taxon>Terebrantia</taxon>
        <taxon>Thripoidea</taxon>
        <taxon>Thripidae</taxon>
        <taxon>Frankliniella</taxon>
    </lineage>
</organism>
<protein>
    <submittedName>
        <fullName evidence="1">Peptidoglycan glycosyltransferase FtsW</fullName>
    </submittedName>
</protein>
<name>A0AAE1H671_9NEOP</name>
<dbReference type="Proteomes" id="UP001219518">
    <property type="component" value="Unassembled WGS sequence"/>
</dbReference>
<gene>
    <name evidence="1" type="ORF">KUF71_024738</name>
</gene>
<sequence>MDTRYRQTCGVVFTCTCIGVSLSRPWTCAQASSRGLLSVQVACFSPFRPAQPKLKSKPAAIHFSSLPIDARVYTNRTDTHGRGIPYNDVDDSLV</sequence>